<protein>
    <submittedName>
        <fullName evidence="1">Uncharacterized protein</fullName>
    </submittedName>
</protein>
<evidence type="ECO:0000313" key="1">
    <source>
        <dbReference type="EMBL" id="KAF4503799.1"/>
    </source>
</evidence>
<proteinExistence type="predicted"/>
<comment type="caution">
    <text evidence="1">The sequence shown here is derived from an EMBL/GenBank/DDBJ whole genome shotgun (WGS) entry which is preliminary data.</text>
</comment>
<gene>
    <name evidence="2" type="ORF">G6O67_005923</name>
    <name evidence="1" type="ORF">G6O67_008893</name>
</gene>
<accession>A0A8H4PJA4</accession>
<name>A0A8H4PJA4_9HYPO</name>
<dbReference type="EMBL" id="JAAVMX010000015">
    <property type="protein sequence ID" value="KAF4503799.1"/>
    <property type="molecule type" value="Genomic_DNA"/>
</dbReference>
<dbReference type="EMBL" id="JAAVMX010000006">
    <property type="protein sequence ID" value="KAF4507266.1"/>
    <property type="molecule type" value="Genomic_DNA"/>
</dbReference>
<dbReference type="AlphaFoldDB" id="A0A8H4PJA4"/>
<dbReference type="Proteomes" id="UP000557566">
    <property type="component" value="Unassembled WGS sequence"/>
</dbReference>
<evidence type="ECO:0000313" key="3">
    <source>
        <dbReference type="Proteomes" id="UP000557566"/>
    </source>
</evidence>
<reference evidence="1 3" key="1">
    <citation type="journal article" date="2020" name="Genome Biol. Evol.">
        <title>A new high-quality draft genome assembly of the Chinese cordyceps Ophiocordyceps sinensis.</title>
        <authorList>
            <person name="Shu R."/>
            <person name="Zhang J."/>
            <person name="Meng Q."/>
            <person name="Zhang H."/>
            <person name="Zhou G."/>
            <person name="Li M."/>
            <person name="Wu P."/>
            <person name="Zhao Y."/>
            <person name="Chen C."/>
            <person name="Qin Q."/>
        </authorList>
    </citation>
    <scope>NUCLEOTIDE SEQUENCE [LARGE SCALE GENOMIC DNA]</scope>
    <source>
        <strain evidence="1 3">IOZ07</strain>
    </source>
</reference>
<keyword evidence="3" id="KW-1185">Reference proteome</keyword>
<organism evidence="1 3">
    <name type="scientific">Ophiocordyceps sinensis</name>
    <dbReference type="NCBI Taxonomy" id="72228"/>
    <lineage>
        <taxon>Eukaryota</taxon>
        <taxon>Fungi</taxon>
        <taxon>Dikarya</taxon>
        <taxon>Ascomycota</taxon>
        <taxon>Pezizomycotina</taxon>
        <taxon>Sordariomycetes</taxon>
        <taxon>Hypocreomycetidae</taxon>
        <taxon>Hypocreales</taxon>
        <taxon>Ophiocordycipitaceae</taxon>
        <taxon>Ophiocordyceps</taxon>
    </lineage>
</organism>
<sequence>MGPGQMASSQDRPSRVVCHDWARQAASMSPSVSQHGAIVGEITGSCLKKGSTVTSCSRQSDWRQSGCRANGEPVLLGRLLQSLSEGATARRVHRVSAWDDHLEAARIVEERREDAARLGHGGSAWWRRAR</sequence>
<evidence type="ECO:0000313" key="2">
    <source>
        <dbReference type="EMBL" id="KAF4507266.1"/>
    </source>
</evidence>